<dbReference type="AlphaFoldDB" id="K1TI53"/>
<sequence length="53" mass="6017">MLFDVNTASVSEICEFCSVGVSVIKNLEKYGVISIYDKEVLRNPYKKCANNRK</sequence>
<proteinExistence type="predicted"/>
<protein>
    <submittedName>
        <fullName evidence="1">Uncharacterized protein</fullName>
    </submittedName>
</protein>
<comment type="caution">
    <text evidence="1">The sequence shown here is derived from an EMBL/GenBank/DDBJ whole genome shotgun (WGS) entry which is preliminary data.</text>
</comment>
<gene>
    <name evidence="1" type="ORF">LEA_08274</name>
</gene>
<accession>K1TI53</accession>
<dbReference type="EMBL" id="AJWY01005490">
    <property type="protein sequence ID" value="EKC69473.1"/>
    <property type="molecule type" value="Genomic_DNA"/>
</dbReference>
<reference evidence="1" key="1">
    <citation type="journal article" date="2013" name="Environ. Microbiol.">
        <title>Microbiota from the distal guts of lean and obese adolescents exhibit partial functional redundancy besides clear differences in community structure.</title>
        <authorList>
            <person name="Ferrer M."/>
            <person name="Ruiz A."/>
            <person name="Lanza F."/>
            <person name="Haange S.B."/>
            <person name="Oberbach A."/>
            <person name="Till H."/>
            <person name="Bargiela R."/>
            <person name="Campoy C."/>
            <person name="Segura M.T."/>
            <person name="Richter M."/>
            <person name="von Bergen M."/>
            <person name="Seifert J."/>
            <person name="Suarez A."/>
        </authorList>
    </citation>
    <scope>NUCLEOTIDE SEQUENCE</scope>
</reference>
<evidence type="ECO:0000313" key="1">
    <source>
        <dbReference type="EMBL" id="EKC69473.1"/>
    </source>
</evidence>
<name>K1TI53_9ZZZZ</name>
<organism evidence="1">
    <name type="scientific">human gut metagenome</name>
    <dbReference type="NCBI Taxonomy" id="408170"/>
    <lineage>
        <taxon>unclassified sequences</taxon>
        <taxon>metagenomes</taxon>
        <taxon>organismal metagenomes</taxon>
    </lineage>
</organism>